<protein>
    <submittedName>
        <fullName evidence="2">Pathogenicity factor</fullName>
    </submittedName>
</protein>
<dbReference type="EMBL" id="FOHW01000030">
    <property type="protein sequence ID" value="SET87927.1"/>
    <property type="molecule type" value="Genomic_DNA"/>
</dbReference>
<dbReference type="InterPro" id="IPR021085">
    <property type="entry name" value="AvrE_T3Es"/>
</dbReference>
<gene>
    <name evidence="2" type="ORF">SAMN05216197_13015</name>
</gene>
<reference evidence="2 3" key="1">
    <citation type="submission" date="2016-10" db="EMBL/GenBank/DDBJ databases">
        <authorList>
            <person name="de Groot N.N."/>
        </authorList>
    </citation>
    <scope>NUCLEOTIDE SEQUENCE [LARGE SCALE GENOMIC DNA]</scope>
    <source>
        <strain evidence="2 3">DSM 11363</strain>
    </source>
</reference>
<name>A0A1I0HV35_9PSED</name>
<evidence type="ECO:0000256" key="1">
    <source>
        <dbReference type="SAM" id="MobiDB-lite"/>
    </source>
</evidence>
<dbReference type="Proteomes" id="UP000182332">
    <property type="component" value="Unassembled WGS sequence"/>
</dbReference>
<proteinExistence type="predicted"/>
<accession>A0A1I0HV35</accession>
<sequence>MECLLMRFDNPLRSLQHFGASVFRRHDGPQQPAAGQNPGVALQPLDPPTRLDLAVNAQGRVEVSDRGRIGGLDNEQRLLSEILNKPGQSFTKHPGGQLIDAQGFAVRADASAHTVHAYVASRPHRTGGVAPAIPFDKGHLAQKSGIFEGAGRDVWTLHDKQLFRFGGDASWHAAGVPDGHEGTFKSLSLDGNDVHALDEAGVVWKLGDGQPTRVMFAHPVSATAVRGNELLGVSTHDGAVHLEEPEGRSTELTLNNAPLGDKKADKPSAIGVAGPHLLMVDGGGRLHKGRLPTGEQWPDSLNLQPHAARELAVAEFGKLTFSGLFNDQTGNLNARFKDAHGKEHTAQWDATKGDFVPGWNLSQSTAVVRQQNLPALVPDAHEMIHLDGGSVAHKDGQLLVQDPRTDEWSKGSESSLQDLHQGNDGFAYVVDKEGAVKRLAVQAQALSRTMGSGPDLTTGHGTEVKAGATLRGAHDVVAEKIAVLNDDRYVTLSDGHLRTHDQKGTRQALPPLPGFGDDETLGIPDPHEVDQRHIQDMTIAGGDLYVLKAGALFRMAAQHWQGGKQGLGVHHQDQSAWSLVEPNLPAGVSLDSIRTAPDGALLVKHGTTEQQLNADGSLTAKAPQNPRLTRQHDLHQRLAEREHALGGFTRRGNLKVNAAVLGRSNMETVTPKEATPGPLSYLRSHLRVGAGLRKPFDKATHVFKGRKGLADVYQTESDMLARLDQRWRMRPTARVPAMSARLEQIRGNGAFINNPKADLLADVIEQATQAVAEDTERLLRSLAQDHGVLTSDGQDNPTFMPSKPVANDMVAGLAHSLAVSGVTDTPLNGLLEQLTSQRFQVGHRKPDGDRDRGDAQALVKARLALNADVLFQLNQQLDLLTAAAREGNTSNALLDGVANTLEQTYAKEYANAPLKKYTDAGFRSHTELEASYDASKTMLKYFRDEKHPMTQNLRAGMDVPPARMSEELSTALRQLKPRENLKISRNYAGNVTAGVSGPVTGPAYLGGRVNVEPERTYGLTFTRYERGLKVSMNRDGAVAGGGNIGFGAGFADHAAPKQDTSANLIQNGSWMGVSADLKYKYTQSNALSFFVRDEDIEGFVRDLTSTPLQKSSDAQGAVASRLHPLSFLDESAEQELRTGTKHNADIDLNLGAEYRLNAGQIGAKPVKGFMRLSAGAVGTANLASYERERVKGRGSDGLRTDIRTDNRVRFLEKGGATAYARLFDAAFSSQPNRVFLSGGVPTGVTASVVVENKTGKAFDIRFKDTLPLLPAETKALASTLEKAFPLIDAPDLSGKDAKAQLEALASTYATVAIPPAEPLTNAQYAALNSLSQTRRQDKAADQNTRLMTTMDFTTKQSNVNRIDRASNSKRATDPVRVWLGGTTNSGNAERIAGLMSQDPQLAGLVKELQDRRGTTRAEIKLEVTDDAKATIDQQAIAGTLTDATLKAILDDEQNLRIKSISVFRNAAKEDSFTLPGIWTNFRSGSNLSVERLRGEITFDYAEAQQAPVGYKLEGQLTAERDTPSLRGMAAPGAGSYRPT</sequence>
<feature type="region of interest" description="Disordered" evidence="1">
    <location>
        <begin position="1519"/>
        <end position="1539"/>
    </location>
</feature>
<organism evidence="2 3">
    <name type="scientific">Pseudomonas graminis</name>
    <dbReference type="NCBI Taxonomy" id="158627"/>
    <lineage>
        <taxon>Bacteria</taxon>
        <taxon>Pseudomonadati</taxon>
        <taxon>Pseudomonadota</taxon>
        <taxon>Gammaproteobacteria</taxon>
        <taxon>Pseudomonadales</taxon>
        <taxon>Pseudomonadaceae</taxon>
        <taxon>Pseudomonas</taxon>
    </lineage>
</organism>
<dbReference type="Pfam" id="PF11725">
    <property type="entry name" value="AvrE_T3Es"/>
    <property type="match status" value="1"/>
</dbReference>
<dbReference type="RefSeq" id="WP_083398840.1">
    <property type="nucleotide sequence ID" value="NZ_FOHW01000030.1"/>
</dbReference>
<dbReference type="OrthoDB" id="6722206at2"/>
<evidence type="ECO:0000313" key="3">
    <source>
        <dbReference type="Proteomes" id="UP000182332"/>
    </source>
</evidence>
<evidence type="ECO:0000313" key="2">
    <source>
        <dbReference type="EMBL" id="SET87927.1"/>
    </source>
</evidence>